<reference evidence="1 2" key="1">
    <citation type="submission" date="2019-03" db="EMBL/GenBank/DDBJ databases">
        <title>Genomics of glacier-inhabiting Cryobacterium strains.</title>
        <authorList>
            <person name="Liu Q."/>
            <person name="Xin Y.-H."/>
        </authorList>
    </citation>
    <scope>NUCLEOTIDE SEQUENCE [LARGE SCALE GENOMIC DNA]</scope>
    <source>
        <strain evidence="1 2">TMT1-1</strain>
    </source>
</reference>
<dbReference type="Proteomes" id="UP000298424">
    <property type="component" value="Unassembled WGS sequence"/>
</dbReference>
<keyword evidence="2" id="KW-1185">Reference proteome</keyword>
<protein>
    <submittedName>
        <fullName evidence="1">DNA mismatch repair protein</fullName>
    </submittedName>
</protein>
<comment type="caution">
    <text evidence="1">The sequence shown here is derived from an EMBL/GenBank/DDBJ whole genome shotgun (WGS) entry which is preliminary data.</text>
</comment>
<dbReference type="RefSeq" id="WP_104197802.1">
    <property type="nucleotide sequence ID" value="NZ_SOGT01000011.1"/>
</dbReference>
<evidence type="ECO:0000313" key="2">
    <source>
        <dbReference type="Proteomes" id="UP000298424"/>
    </source>
</evidence>
<dbReference type="AlphaFoldDB" id="A0A4R8ZGP1"/>
<dbReference type="OrthoDB" id="5120662at2"/>
<gene>
    <name evidence="1" type="ORF">E3T27_08045</name>
</gene>
<proteinExistence type="predicted"/>
<name>A0A4R8ZGP1_9MICO</name>
<accession>A0A4R8ZGP1</accession>
<evidence type="ECO:0000313" key="1">
    <source>
        <dbReference type="EMBL" id="TFD25767.1"/>
    </source>
</evidence>
<sequence length="91" mass="10197">MTTLIAPILRTAISITARPATALPTVRGRNFILVRDGLWRIVDPAGAVIGYIEHHVDVDGNRYSARRIVFATRTRDLGEFCRIDDAVDCFR</sequence>
<dbReference type="EMBL" id="SOGT01000011">
    <property type="protein sequence ID" value="TFD25767.1"/>
    <property type="molecule type" value="Genomic_DNA"/>
</dbReference>
<organism evidence="1 2">
    <name type="scientific">Cryobacterium lyxosi</name>
    <dbReference type="NCBI Taxonomy" id="1259228"/>
    <lineage>
        <taxon>Bacteria</taxon>
        <taxon>Bacillati</taxon>
        <taxon>Actinomycetota</taxon>
        <taxon>Actinomycetes</taxon>
        <taxon>Micrococcales</taxon>
        <taxon>Microbacteriaceae</taxon>
        <taxon>Cryobacterium</taxon>
    </lineage>
</organism>